<dbReference type="Proteomes" id="UP001457282">
    <property type="component" value="Unassembled WGS sequence"/>
</dbReference>
<gene>
    <name evidence="1" type="ORF">M0R45_026190</name>
</gene>
<accession>A0AAW1WYF4</accession>
<comment type="caution">
    <text evidence="1">The sequence shown here is derived from an EMBL/GenBank/DDBJ whole genome shotgun (WGS) entry which is preliminary data.</text>
</comment>
<dbReference type="EMBL" id="JBEDUW010000005">
    <property type="protein sequence ID" value="KAK9929080.1"/>
    <property type="molecule type" value="Genomic_DNA"/>
</dbReference>
<organism evidence="1 2">
    <name type="scientific">Rubus argutus</name>
    <name type="common">Southern blackberry</name>
    <dbReference type="NCBI Taxonomy" id="59490"/>
    <lineage>
        <taxon>Eukaryota</taxon>
        <taxon>Viridiplantae</taxon>
        <taxon>Streptophyta</taxon>
        <taxon>Embryophyta</taxon>
        <taxon>Tracheophyta</taxon>
        <taxon>Spermatophyta</taxon>
        <taxon>Magnoliopsida</taxon>
        <taxon>eudicotyledons</taxon>
        <taxon>Gunneridae</taxon>
        <taxon>Pentapetalae</taxon>
        <taxon>rosids</taxon>
        <taxon>fabids</taxon>
        <taxon>Rosales</taxon>
        <taxon>Rosaceae</taxon>
        <taxon>Rosoideae</taxon>
        <taxon>Rosoideae incertae sedis</taxon>
        <taxon>Rubus</taxon>
    </lineage>
</organism>
<proteinExistence type="predicted"/>
<evidence type="ECO:0000313" key="2">
    <source>
        <dbReference type="Proteomes" id="UP001457282"/>
    </source>
</evidence>
<dbReference type="AlphaFoldDB" id="A0AAW1WYF4"/>
<reference evidence="1 2" key="1">
    <citation type="journal article" date="2023" name="G3 (Bethesda)">
        <title>A chromosome-length genome assembly and annotation of blackberry (Rubus argutus, cv. 'Hillquist').</title>
        <authorList>
            <person name="Bruna T."/>
            <person name="Aryal R."/>
            <person name="Dudchenko O."/>
            <person name="Sargent D.J."/>
            <person name="Mead D."/>
            <person name="Buti M."/>
            <person name="Cavallini A."/>
            <person name="Hytonen T."/>
            <person name="Andres J."/>
            <person name="Pham M."/>
            <person name="Weisz D."/>
            <person name="Mascagni F."/>
            <person name="Usai G."/>
            <person name="Natali L."/>
            <person name="Bassil N."/>
            <person name="Fernandez G.E."/>
            <person name="Lomsadze A."/>
            <person name="Armour M."/>
            <person name="Olukolu B."/>
            <person name="Poorten T."/>
            <person name="Britton C."/>
            <person name="Davik J."/>
            <person name="Ashrafi H."/>
            <person name="Aiden E.L."/>
            <person name="Borodovsky M."/>
            <person name="Worthington M."/>
        </authorList>
    </citation>
    <scope>NUCLEOTIDE SEQUENCE [LARGE SCALE GENOMIC DNA]</scope>
    <source>
        <strain evidence="1">PI 553951</strain>
    </source>
</reference>
<protein>
    <submittedName>
        <fullName evidence="1">Uncharacterized protein</fullName>
    </submittedName>
</protein>
<keyword evidence="2" id="KW-1185">Reference proteome</keyword>
<sequence>MESPVSWVLQKRDQGRELWLDSSKGRRDDTGIGGALGDGVGGLGTGLCGFEERSMMALPAVLERAGAAATSFSGDDDDKTERRGVRPGRCTAKAWLKLGARCERRLRCGLKAGCFRVCGGRCTERVARINWARARDGKARQVWAGSCNGDVKRKSELV</sequence>
<evidence type="ECO:0000313" key="1">
    <source>
        <dbReference type="EMBL" id="KAK9929080.1"/>
    </source>
</evidence>
<name>A0AAW1WYF4_RUBAR</name>